<dbReference type="PANTHER" id="PTHR40661">
    <property type="match status" value="1"/>
</dbReference>
<keyword evidence="2" id="KW-0238">DNA-binding</keyword>
<sequence>MNAVNRNLSKLMMQHRMTQAELEAASGVPQSTISRILSGRTPNPKLETLQALARALNVSVATLASEAPTPPPTRTRPGAEVVSEMEPGNIATQPRPIVAWDHEDPVHDDEVEVPRLALKLSAGHGRLQWEIDAEGTPNRFRLAWCQRNGLKAEKLVTVVVEGDSMLPTIPPDAVVTLNTEATSIRNGRIHAIDYLGEFFIKRLFKEPDGSIRIVSDHPDKSRYRDIVVRPEHAESLRILGLPVNMSVNMIGM</sequence>
<dbReference type="InterPro" id="IPR036286">
    <property type="entry name" value="LexA/Signal_pep-like_sf"/>
</dbReference>
<reference evidence="6" key="1">
    <citation type="journal article" date="2019" name="Int. J. Syst. Evol. Microbiol.">
        <title>The Global Catalogue of Microorganisms (GCM) 10K type strain sequencing project: providing services to taxonomists for standard genome sequencing and annotation.</title>
        <authorList>
            <consortium name="The Broad Institute Genomics Platform"/>
            <consortium name="The Broad Institute Genome Sequencing Center for Infectious Disease"/>
            <person name="Wu L."/>
            <person name="Ma J."/>
        </authorList>
    </citation>
    <scope>NUCLEOTIDE SEQUENCE [LARGE SCALE GENOMIC DNA]</scope>
    <source>
        <strain evidence="6">LMG 29894</strain>
    </source>
</reference>
<dbReference type="SMART" id="SM00530">
    <property type="entry name" value="HTH_XRE"/>
    <property type="match status" value="1"/>
</dbReference>
<name>A0ABV8MMJ6_9NEIS</name>
<proteinExistence type="predicted"/>
<dbReference type="InterPro" id="IPR039418">
    <property type="entry name" value="LexA-like"/>
</dbReference>
<dbReference type="InterPro" id="IPR015927">
    <property type="entry name" value="Peptidase_S24_S26A/B/C"/>
</dbReference>
<evidence type="ECO:0000256" key="2">
    <source>
        <dbReference type="ARBA" id="ARBA00023125"/>
    </source>
</evidence>
<dbReference type="InterPro" id="IPR001387">
    <property type="entry name" value="Cro/C1-type_HTH"/>
</dbReference>
<evidence type="ECO:0000256" key="1">
    <source>
        <dbReference type="ARBA" id="ARBA00023015"/>
    </source>
</evidence>
<dbReference type="EMBL" id="JBHSBU010000001">
    <property type="protein sequence ID" value="MFC4159358.1"/>
    <property type="molecule type" value="Genomic_DNA"/>
</dbReference>
<keyword evidence="6" id="KW-1185">Reference proteome</keyword>
<dbReference type="SUPFAM" id="SSF47413">
    <property type="entry name" value="lambda repressor-like DNA-binding domains"/>
    <property type="match status" value="1"/>
</dbReference>
<evidence type="ECO:0000313" key="5">
    <source>
        <dbReference type="EMBL" id="MFC4159358.1"/>
    </source>
</evidence>
<accession>A0ABV8MMJ6</accession>
<comment type="caution">
    <text evidence="5">The sequence shown here is derived from an EMBL/GenBank/DDBJ whole genome shotgun (WGS) entry which is preliminary data.</text>
</comment>
<dbReference type="PANTHER" id="PTHR40661:SF3">
    <property type="entry name" value="FELS-1 PROPHAGE TRANSCRIPTIONAL REGULATOR"/>
    <property type="match status" value="1"/>
</dbReference>
<keyword evidence="1" id="KW-0805">Transcription regulation</keyword>
<keyword evidence="3" id="KW-0804">Transcription</keyword>
<dbReference type="InterPro" id="IPR010982">
    <property type="entry name" value="Lambda_DNA-bd_dom_sf"/>
</dbReference>
<dbReference type="CDD" id="cd06529">
    <property type="entry name" value="S24_LexA-like"/>
    <property type="match status" value="1"/>
</dbReference>
<dbReference type="SUPFAM" id="SSF51306">
    <property type="entry name" value="LexA/Signal peptidase"/>
    <property type="match status" value="1"/>
</dbReference>
<dbReference type="Pfam" id="PF01381">
    <property type="entry name" value="HTH_3"/>
    <property type="match status" value="1"/>
</dbReference>
<organism evidence="5 6">
    <name type="scientific">Chitinimonas lacunae</name>
    <dbReference type="NCBI Taxonomy" id="1963018"/>
    <lineage>
        <taxon>Bacteria</taxon>
        <taxon>Pseudomonadati</taxon>
        <taxon>Pseudomonadota</taxon>
        <taxon>Betaproteobacteria</taxon>
        <taxon>Neisseriales</taxon>
        <taxon>Chitinibacteraceae</taxon>
        <taxon>Chitinimonas</taxon>
    </lineage>
</organism>
<evidence type="ECO:0000313" key="6">
    <source>
        <dbReference type="Proteomes" id="UP001595791"/>
    </source>
</evidence>
<dbReference type="RefSeq" id="WP_378163033.1">
    <property type="nucleotide sequence ID" value="NZ_JBHSBU010000001.1"/>
</dbReference>
<dbReference type="Gene3D" id="2.10.109.10">
    <property type="entry name" value="Umud Fragment, subunit A"/>
    <property type="match status" value="1"/>
</dbReference>
<dbReference type="PROSITE" id="PS50943">
    <property type="entry name" value="HTH_CROC1"/>
    <property type="match status" value="1"/>
</dbReference>
<dbReference type="Proteomes" id="UP001595791">
    <property type="component" value="Unassembled WGS sequence"/>
</dbReference>
<evidence type="ECO:0000256" key="3">
    <source>
        <dbReference type="ARBA" id="ARBA00023163"/>
    </source>
</evidence>
<dbReference type="Gene3D" id="1.10.260.40">
    <property type="entry name" value="lambda repressor-like DNA-binding domains"/>
    <property type="match status" value="1"/>
</dbReference>
<dbReference type="Pfam" id="PF00717">
    <property type="entry name" value="Peptidase_S24"/>
    <property type="match status" value="1"/>
</dbReference>
<feature type="domain" description="HTH cro/C1-type" evidence="4">
    <location>
        <begin position="8"/>
        <end position="63"/>
    </location>
</feature>
<protein>
    <submittedName>
        <fullName evidence="5">XRE family transcriptional regulator</fullName>
    </submittedName>
</protein>
<dbReference type="CDD" id="cd00093">
    <property type="entry name" value="HTH_XRE"/>
    <property type="match status" value="1"/>
</dbReference>
<gene>
    <name evidence="5" type="ORF">ACFOW7_08305</name>
</gene>
<evidence type="ECO:0000259" key="4">
    <source>
        <dbReference type="PROSITE" id="PS50943"/>
    </source>
</evidence>